<protein>
    <submittedName>
        <fullName evidence="7">Efflux RND transporter periplasmic adaptor subunit</fullName>
    </submittedName>
</protein>
<dbReference type="SUPFAM" id="SSF111369">
    <property type="entry name" value="HlyD-like secretion proteins"/>
    <property type="match status" value="1"/>
</dbReference>
<organism evidence="7 8">
    <name type="scientific">Limnohabitans lacus</name>
    <dbReference type="NCBI Taxonomy" id="3045173"/>
    <lineage>
        <taxon>Bacteria</taxon>
        <taxon>Pseudomonadati</taxon>
        <taxon>Pseudomonadota</taxon>
        <taxon>Betaproteobacteria</taxon>
        <taxon>Burkholderiales</taxon>
        <taxon>Comamonadaceae</taxon>
        <taxon>Limnohabitans</taxon>
    </lineage>
</organism>
<evidence type="ECO:0000259" key="6">
    <source>
        <dbReference type="Pfam" id="PF25975"/>
    </source>
</evidence>
<gene>
    <name evidence="7" type="ORF">QLQ16_04190</name>
</gene>
<dbReference type="Gene3D" id="2.40.30.170">
    <property type="match status" value="1"/>
</dbReference>
<dbReference type="Pfam" id="PF25954">
    <property type="entry name" value="Beta-barrel_RND_2"/>
    <property type="match status" value="1"/>
</dbReference>
<keyword evidence="2" id="KW-0813">Transport</keyword>
<comment type="similarity">
    <text evidence="1">Belongs to the membrane fusion protein (MFP) (TC 8.A.1) family.</text>
</comment>
<evidence type="ECO:0000259" key="5">
    <source>
        <dbReference type="Pfam" id="PF25973"/>
    </source>
</evidence>
<dbReference type="Pfam" id="PF25973">
    <property type="entry name" value="BSH_CzcB"/>
    <property type="match status" value="1"/>
</dbReference>
<dbReference type="Proteomes" id="UP001431902">
    <property type="component" value="Unassembled WGS sequence"/>
</dbReference>
<evidence type="ECO:0000313" key="7">
    <source>
        <dbReference type="EMBL" id="MDI9233032.1"/>
    </source>
</evidence>
<evidence type="ECO:0000259" key="4">
    <source>
        <dbReference type="Pfam" id="PF25954"/>
    </source>
</evidence>
<dbReference type="InterPro" id="IPR058792">
    <property type="entry name" value="Beta-barrel_RND_2"/>
</dbReference>
<keyword evidence="8" id="KW-1185">Reference proteome</keyword>
<dbReference type="EMBL" id="JASGBH010000002">
    <property type="protein sequence ID" value="MDI9233032.1"/>
    <property type="molecule type" value="Genomic_DNA"/>
</dbReference>
<dbReference type="Gene3D" id="2.40.50.100">
    <property type="match status" value="1"/>
</dbReference>
<feature type="domain" description="CzcB-like C-terminal circularly permuted SH3-like" evidence="6">
    <location>
        <begin position="308"/>
        <end position="365"/>
    </location>
</feature>
<dbReference type="PROSITE" id="PS51257">
    <property type="entry name" value="PROKAR_LIPOPROTEIN"/>
    <property type="match status" value="1"/>
</dbReference>
<dbReference type="Gene3D" id="2.40.420.20">
    <property type="match status" value="1"/>
</dbReference>
<dbReference type="PANTHER" id="PTHR30097">
    <property type="entry name" value="CATION EFFLUX SYSTEM PROTEIN CUSB"/>
    <property type="match status" value="1"/>
</dbReference>
<keyword evidence="3" id="KW-0732">Signal</keyword>
<dbReference type="NCBIfam" id="TIGR01730">
    <property type="entry name" value="RND_mfp"/>
    <property type="match status" value="1"/>
</dbReference>
<dbReference type="Gene3D" id="1.10.287.470">
    <property type="entry name" value="Helix hairpin bin"/>
    <property type="match status" value="1"/>
</dbReference>
<reference evidence="7" key="1">
    <citation type="submission" date="2023-05" db="EMBL/GenBank/DDBJ databases">
        <title>Limnohabitans sp. strain HM2-2 Genome sequencing and assembly.</title>
        <authorList>
            <person name="Jung Y."/>
        </authorList>
    </citation>
    <scope>NUCLEOTIDE SEQUENCE</scope>
    <source>
        <strain evidence="7">HM2-2</strain>
    </source>
</reference>
<dbReference type="InterPro" id="IPR058649">
    <property type="entry name" value="CzcB_C"/>
</dbReference>
<dbReference type="Pfam" id="PF25975">
    <property type="entry name" value="CzcB_C"/>
    <property type="match status" value="1"/>
</dbReference>
<dbReference type="RefSeq" id="WP_283223427.1">
    <property type="nucleotide sequence ID" value="NZ_JASGBH010000002.1"/>
</dbReference>
<sequence length="387" mass="41564">MKTLHTPLAVMALAALTLLGACQDKPEPVAAAPLPIIQNKQLRYPAGHPQLPLLVSTAATKAQSIQIDLPAKLVWNEEKTQRVYPAFAGRVTRISADVGQTVKAGQVLAELASPEFGAAQADTSRAQADATLAKLALQRQRELFEAGVVARKDLEQAEAEAARSQAEVARAQARTSLYGSGTGVNMQLGLRSDMAGVVVERNLNPGQEVRPDSAATPLFVVSDPSVLWVSIDAQEGDLKDLRPGAKVSLNVANGPEQSMTATISAVTDQIDPSTRTIKIRATVANPQRWLKNEMLAKVRYQRQVDNSIEVPASAVFLRGNQHYVFVQSQAGVFEPRDVKVAYEGAQRVLLSEGLQEGEQVVSQNGLLLARELRIAQEAAHAAEPSKP</sequence>
<evidence type="ECO:0000256" key="3">
    <source>
        <dbReference type="SAM" id="SignalP"/>
    </source>
</evidence>
<feature type="chain" id="PRO_5047177477" evidence="3">
    <location>
        <begin position="21"/>
        <end position="387"/>
    </location>
</feature>
<feature type="domain" description="CzcB-like barrel-sandwich hybrid" evidence="5">
    <location>
        <begin position="79"/>
        <end position="223"/>
    </location>
</feature>
<feature type="signal peptide" evidence="3">
    <location>
        <begin position="1"/>
        <end position="20"/>
    </location>
</feature>
<dbReference type="InterPro" id="IPR058647">
    <property type="entry name" value="BSH_CzcB-like"/>
</dbReference>
<comment type="caution">
    <text evidence="7">The sequence shown here is derived from an EMBL/GenBank/DDBJ whole genome shotgun (WGS) entry which is preliminary data.</text>
</comment>
<dbReference type="InterPro" id="IPR051909">
    <property type="entry name" value="MFP_Cation_Efflux"/>
</dbReference>
<name>A0ABT6X4I8_9BURK</name>
<accession>A0ABT6X4I8</accession>
<proteinExistence type="inferred from homology"/>
<dbReference type="InterPro" id="IPR006143">
    <property type="entry name" value="RND_pump_MFP"/>
</dbReference>
<feature type="domain" description="CusB-like beta-barrel" evidence="4">
    <location>
        <begin position="227"/>
        <end position="302"/>
    </location>
</feature>
<evidence type="ECO:0000313" key="8">
    <source>
        <dbReference type="Proteomes" id="UP001431902"/>
    </source>
</evidence>
<evidence type="ECO:0000256" key="2">
    <source>
        <dbReference type="ARBA" id="ARBA00022448"/>
    </source>
</evidence>
<evidence type="ECO:0000256" key="1">
    <source>
        <dbReference type="ARBA" id="ARBA00009477"/>
    </source>
</evidence>